<feature type="domain" description="Fungal-type protein kinase" evidence="2">
    <location>
        <begin position="225"/>
        <end position="368"/>
    </location>
</feature>
<evidence type="ECO:0000313" key="3">
    <source>
        <dbReference type="EMBL" id="RDB30607.1"/>
    </source>
</evidence>
<protein>
    <recommendedName>
        <fullName evidence="2">Fungal-type protein kinase domain-containing protein</fullName>
    </recommendedName>
</protein>
<feature type="compositionally biased region" description="Basic and acidic residues" evidence="1">
    <location>
        <begin position="86"/>
        <end position="99"/>
    </location>
</feature>
<dbReference type="STRING" id="39966.A0A369KCK5"/>
<dbReference type="InterPro" id="IPR040976">
    <property type="entry name" value="Pkinase_fungal"/>
</dbReference>
<feature type="region of interest" description="Disordered" evidence="1">
    <location>
        <begin position="86"/>
        <end position="121"/>
    </location>
</feature>
<keyword evidence="4" id="KW-1185">Reference proteome</keyword>
<organism evidence="3 4">
    <name type="scientific">Hypsizygus marmoreus</name>
    <name type="common">White beech mushroom</name>
    <name type="synonym">Agaricus marmoreus</name>
    <dbReference type="NCBI Taxonomy" id="39966"/>
    <lineage>
        <taxon>Eukaryota</taxon>
        <taxon>Fungi</taxon>
        <taxon>Dikarya</taxon>
        <taxon>Basidiomycota</taxon>
        <taxon>Agaricomycotina</taxon>
        <taxon>Agaricomycetes</taxon>
        <taxon>Agaricomycetidae</taxon>
        <taxon>Agaricales</taxon>
        <taxon>Tricholomatineae</taxon>
        <taxon>Lyophyllaceae</taxon>
        <taxon>Hypsizygus</taxon>
    </lineage>
</organism>
<proteinExistence type="predicted"/>
<dbReference type="Gene3D" id="1.10.510.10">
    <property type="entry name" value="Transferase(Phosphotransferase) domain 1"/>
    <property type="match status" value="1"/>
</dbReference>
<evidence type="ECO:0000313" key="4">
    <source>
        <dbReference type="Proteomes" id="UP000076154"/>
    </source>
</evidence>
<dbReference type="SUPFAM" id="SSF56112">
    <property type="entry name" value="Protein kinase-like (PK-like)"/>
    <property type="match status" value="1"/>
</dbReference>
<dbReference type="PROSITE" id="PS00109">
    <property type="entry name" value="PROTEIN_KINASE_TYR"/>
    <property type="match status" value="1"/>
</dbReference>
<dbReference type="PANTHER" id="PTHR38248">
    <property type="entry name" value="FUNK1 6"/>
    <property type="match status" value="1"/>
</dbReference>
<dbReference type="InterPro" id="IPR011009">
    <property type="entry name" value="Kinase-like_dom_sf"/>
</dbReference>
<dbReference type="Pfam" id="PF17667">
    <property type="entry name" value="Pkinase_fungal"/>
    <property type="match status" value="1"/>
</dbReference>
<dbReference type="Proteomes" id="UP000076154">
    <property type="component" value="Unassembled WGS sequence"/>
</dbReference>
<dbReference type="PANTHER" id="PTHR38248:SF2">
    <property type="entry name" value="FUNK1 11"/>
    <property type="match status" value="1"/>
</dbReference>
<evidence type="ECO:0000256" key="1">
    <source>
        <dbReference type="SAM" id="MobiDB-lite"/>
    </source>
</evidence>
<accession>A0A369KCK5</accession>
<comment type="caution">
    <text evidence="3">The sequence shown here is derived from an EMBL/GenBank/DDBJ whole genome shotgun (WGS) entry which is preliminary data.</text>
</comment>
<dbReference type="InParanoid" id="A0A369KCK5"/>
<dbReference type="OrthoDB" id="3271139at2759"/>
<evidence type="ECO:0000259" key="2">
    <source>
        <dbReference type="Pfam" id="PF17667"/>
    </source>
</evidence>
<sequence length="485" mass="53972">MALPQPSRALTLIISTLRSETNLSGGLRLQSQGKGQQNSCHQTIQHCFAYTTYRLRSAQLQLFDIHFRGISGTRFAVPSLSGKSLEEQVPLHRSGERKRPASSPDEGEQRGKKAKISLSGGVTPGDPELAHIRQWCLPGLYSTFQPPNILISDQEVLSPMIVKASFPLSSRPVHEATMFQDLGKDCITVAPFGIIKVNSSERILHNGREDWHVADAKYWNVFGTKPTTIIEPEQRIPQRLYMQEGKALTEAKGPRQLAKCIHHALIGLCSLFRAGYVHHDLSTGNILLLPEAEQRACFQEFGHSTEWYTGVIVDCEQAIKWNVDRDQATSRSGTLAFLSVRLLQALAKRDQFRHTPIDDLEACLWVMIGAALIIGEERHSGVLTRSWISHMEAEPNATPSKIALLNHSFNTSIPWSIQPLRDLIIKLSAIIFPAQEKAVKAMETNLEIDPILGLVTETFGKVLVAMNETVDTLPEDWIAERTSVG</sequence>
<dbReference type="EMBL" id="LUEZ02000004">
    <property type="protein sequence ID" value="RDB30607.1"/>
    <property type="molecule type" value="Genomic_DNA"/>
</dbReference>
<reference evidence="3" key="1">
    <citation type="submission" date="2018-04" db="EMBL/GenBank/DDBJ databases">
        <title>Whole genome sequencing of Hypsizygus marmoreus.</title>
        <authorList>
            <person name="Choi I.-G."/>
            <person name="Min B."/>
            <person name="Kim J.-G."/>
            <person name="Kim S."/>
            <person name="Oh Y.-L."/>
            <person name="Kong W.-S."/>
            <person name="Park H."/>
            <person name="Jeong J."/>
            <person name="Song E.-S."/>
        </authorList>
    </citation>
    <scope>NUCLEOTIDE SEQUENCE [LARGE SCALE GENOMIC DNA]</scope>
    <source>
        <strain evidence="3">51987-8</strain>
    </source>
</reference>
<gene>
    <name evidence="3" type="ORF">Hypma_005721</name>
</gene>
<dbReference type="AlphaFoldDB" id="A0A369KCK5"/>
<dbReference type="InterPro" id="IPR008266">
    <property type="entry name" value="Tyr_kinase_AS"/>
</dbReference>
<dbReference type="GO" id="GO:0004672">
    <property type="term" value="F:protein kinase activity"/>
    <property type="evidence" value="ECO:0007669"/>
    <property type="project" value="InterPro"/>
</dbReference>
<name>A0A369KCK5_HYPMA</name>